<feature type="non-terminal residue" evidence="1">
    <location>
        <position position="1"/>
    </location>
</feature>
<reference evidence="1" key="1">
    <citation type="submission" date="2021-06" db="EMBL/GenBank/DDBJ databases">
        <authorList>
            <person name="Kallberg Y."/>
            <person name="Tangrot J."/>
            <person name="Rosling A."/>
        </authorList>
    </citation>
    <scope>NUCLEOTIDE SEQUENCE</scope>
    <source>
        <strain evidence="1">MA453B</strain>
    </source>
</reference>
<protein>
    <submittedName>
        <fullName evidence="1">28506_t:CDS:1</fullName>
    </submittedName>
</protein>
<gene>
    <name evidence="1" type="ORF">DERYTH_LOCUS17390</name>
</gene>
<evidence type="ECO:0000313" key="2">
    <source>
        <dbReference type="Proteomes" id="UP000789405"/>
    </source>
</evidence>
<dbReference type="Proteomes" id="UP000789405">
    <property type="component" value="Unassembled WGS sequence"/>
</dbReference>
<proteinExistence type="predicted"/>
<accession>A0A9N9NSK9</accession>
<sequence length="94" mass="12060">YEEYIDDVRREEPEKYQRFKMYFSFLDAYVRSYHNLFHDGCWYYQNSWDLLLWRRKQYEEDFEYTIEVLNKNFSHIYLLDYNDLLDYAENNLVF</sequence>
<dbReference type="AlphaFoldDB" id="A0A9N9NSK9"/>
<comment type="caution">
    <text evidence="1">The sequence shown here is derived from an EMBL/GenBank/DDBJ whole genome shotgun (WGS) entry which is preliminary data.</text>
</comment>
<dbReference type="EMBL" id="CAJVPY010016341">
    <property type="protein sequence ID" value="CAG8756537.1"/>
    <property type="molecule type" value="Genomic_DNA"/>
</dbReference>
<evidence type="ECO:0000313" key="1">
    <source>
        <dbReference type="EMBL" id="CAG8756537.1"/>
    </source>
</evidence>
<organism evidence="1 2">
    <name type="scientific">Dentiscutata erythropus</name>
    <dbReference type="NCBI Taxonomy" id="1348616"/>
    <lineage>
        <taxon>Eukaryota</taxon>
        <taxon>Fungi</taxon>
        <taxon>Fungi incertae sedis</taxon>
        <taxon>Mucoromycota</taxon>
        <taxon>Glomeromycotina</taxon>
        <taxon>Glomeromycetes</taxon>
        <taxon>Diversisporales</taxon>
        <taxon>Gigasporaceae</taxon>
        <taxon>Dentiscutata</taxon>
    </lineage>
</organism>
<name>A0A9N9NSK9_9GLOM</name>
<keyword evidence="2" id="KW-1185">Reference proteome</keyword>